<feature type="signal peptide" evidence="2">
    <location>
        <begin position="1"/>
        <end position="22"/>
    </location>
</feature>
<sequence length="160" mass="17720">MMGGLLLEVWAVLFRLRQEILGPVLPWLHQEALTQLLWPALGDRAETFIQGLVVTIVSWWDEEACKQLGLKGVHLSGEKEQGRRTALWPRLALKPPHKGHTSRPNSNTKSANRKEQPSTPEAVLHGDPSPSAPGHSPVGAQQPHKRRAGSDLDWSQLCIS</sequence>
<dbReference type="EMBL" id="MCFN01000745">
    <property type="protein sequence ID" value="OXB55452.1"/>
    <property type="molecule type" value="Genomic_DNA"/>
</dbReference>
<proteinExistence type="predicted"/>
<reference evidence="3 4" key="1">
    <citation type="submission" date="2016-07" db="EMBL/GenBank/DDBJ databases">
        <title>Disparate Historic Effective Population Sizes Predicted by Modern Levels of Genome Diversity for the Scaled Quail (Callipepla squamata) and the Northern Bobwhite (Colinus virginianus): Inferences from First and Second Generation Draft Genome Assemblies for Sympatric New World Quail.</title>
        <authorList>
            <person name="Oldeschulte D.L."/>
            <person name="Halley Y.A."/>
            <person name="Bhattarai E.K."/>
            <person name="Brashear W.A."/>
            <person name="Hill J."/>
            <person name="Metz R.P."/>
            <person name="Johnson C.D."/>
            <person name="Rollins D."/>
            <person name="Peterson M.J."/>
            <person name="Bickhart D.M."/>
            <person name="Decker J.E."/>
            <person name="Seabury C.M."/>
        </authorList>
    </citation>
    <scope>NUCLEOTIDE SEQUENCE [LARGE SCALE GENOMIC DNA]</scope>
    <source>
        <strain evidence="3 4">Texas</strain>
        <tissue evidence="3">Leg muscle</tissue>
    </source>
</reference>
<protein>
    <submittedName>
        <fullName evidence="3">Uncharacterized protein</fullName>
    </submittedName>
</protein>
<dbReference type="Proteomes" id="UP000198323">
    <property type="component" value="Unassembled WGS sequence"/>
</dbReference>
<organism evidence="3 4">
    <name type="scientific">Callipepla squamata</name>
    <name type="common">Scaled quail</name>
    <dbReference type="NCBI Taxonomy" id="9009"/>
    <lineage>
        <taxon>Eukaryota</taxon>
        <taxon>Metazoa</taxon>
        <taxon>Chordata</taxon>
        <taxon>Craniata</taxon>
        <taxon>Vertebrata</taxon>
        <taxon>Euteleostomi</taxon>
        <taxon>Archelosauria</taxon>
        <taxon>Archosauria</taxon>
        <taxon>Dinosauria</taxon>
        <taxon>Saurischia</taxon>
        <taxon>Theropoda</taxon>
        <taxon>Coelurosauria</taxon>
        <taxon>Aves</taxon>
        <taxon>Neognathae</taxon>
        <taxon>Galloanserae</taxon>
        <taxon>Galliformes</taxon>
        <taxon>Odontophoridae</taxon>
        <taxon>Callipepla</taxon>
    </lineage>
</organism>
<comment type="caution">
    <text evidence="3">The sequence shown here is derived from an EMBL/GenBank/DDBJ whole genome shotgun (WGS) entry which is preliminary data.</text>
</comment>
<dbReference type="AlphaFoldDB" id="A0A226MJJ7"/>
<evidence type="ECO:0000313" key="3">
    <source>
        <dbReference type="EMBL" id="OXB55452.1"/>
    </source>
</evidence>
<evidence type="ECO:0000313" key="4">
    <source>
        <dbReference type="Proteomes" id="UP000198323"/>
    </source>
</evidence>
<accession>A0A226MJJ7</accession>
<keyword evidence="4" id="KW-1185">Reference proteome</keyword>
<evidence type="ECO:0000256" key="2">
    <source>
        <dbReference type="SAM" id="SignalP"/>
    </source>
</evidence>
<keyword evidence="2" id="KW-0732">Signal</keyword>
<evidence type="ECO:0000256" key="1">
    <source>
        <dbReference type="SAM" id="MobiDB-lite"/>
    </source>
</evidence>
<feature type="region of interest" description="Disordered" evidence="1">
    <location>
        <begin position="72"/>
        <end position="160"/>
    </location>
</feature>
<feature type="chain" id="PRO_5011991181" evidence="2">
    <location>
        <begin position="23"/>
        <end position="160"/>
    </location>
</feature>
<name>A0A226MJJ7_CALSU</name>
<gene>
    <name evidence="3" type="ORF">ASZ78_003181</name>
</gene>